<evidence type="ECO:0000313" key="4">
    <source>
        <dbReference type="Proteomes" id="UP000182126"/>
    </source>
</evidence>
<evidence type="ECO:0000256" key="1">
    <source>
        <dbReference type="ARBA" id="ARBA00007435"/>
    </source>
</evidence>
<dbReference type="Pfam" id="PF01541">
    <property type="entry name" value="GIY-YIG"/>
    <property type="match status" value="1"/>
</dbReference>
<dbReference type="InterPro" id="IPR000305">
    <property type="entry name" value="GIY-YIG_endonuc"/>
</dbReference>
<comment type="similarity">
    <text evidence="1">Belongs to the UPF0213 family.</text>
</comment>
<dbReference type="PANTHER" id="PTHR34477">
    <property type="entry name" value="UPF0213 PROTEIN YHBQ"/>
    <property type="match status" value="1"/>
</dbReference>
<dbReference type="PANTHER" id="PTHR34477:SF5">
    <property type="entry name" value="BSL5627 PROTEIN"/>
    <property type="match status" value="1"/>
</dbReference>
<dbReference type="SUPFAM" id="SSF82771">
    <property type="entry name" value="GIY-YIG endonuclease"/>
    <property type="match status" value="1"/>
</dbReference>
<evidence type="ECO:0000259" key="2">
    <source>
        <dbReference type="PROSITE" id="PS50164"/>
    </source>
</evidence>
<dbReference type="InterPro" id="IPR050190">
    <property type="entry name" value="UPF0213_domain"/>
</dbReference>
<dbReference type="InterPro" id="IPR035901">
    <property type="entry name" value="GIY-YIG_endonuc_sf"/>
</dbReference>
<dbReference type="EMBL" id="LT629770">
    <property type="protein sequence ID" value="SDR89926.1"/>
    <property type="molecule type" value="Genomic_DNA"/>
</dbReference>
<proteinExistence type="inferred from homology"/>
<dbReference type="AlphaFoldDB" id="A0A1H1MTD2"/>
<protein>
    <submittedName>
        <fullName evidence="3">Putative endonuclease</fullName>
    </submittedName>
</protein>
<dbReference type="CDD" id="cd10456">
    <property type="entry name" value="GIY-YIG_UPF0213"/>
    <property type="match status" value="1"/>
</dbReference>
<reference evidence="3 4" key="1">
    <citation type="submission" date="2016-10" db="EMBL/GenBank/DDBJ databases">
        <authorList>
            <person name="de Groot N.N."/>
        </authorList>
    </citation>
    <scope>NUCLEOTIDE SEQUENCE [LARGE SCALE GENOMIC DNA]</scope>
    <source>
        <strain evidence="3 4">DSM 15019</strain>
    </source>
</reference>
<dbReference type="Proteomes" id="UP000182126">
    <property type="component" value="Chromosome I"/>
</dbReference>
<keyword evidence="3" id="KW-0255">Endonuclease</keyword>
<dbReference type="GeneID" id="36299611"/>
<dbReference type="PROSITE" id="PS50164">
    <property type="entry name" value="GIY_YIG"/>
    <property type="match status" value="1"/>
</dbReference>
<keyword evidence="3" id="KW-0540">Nuclease</keyword>
<gene>
    <name evidence="3" type="ORF">SAMN04489809_0614</name>
</gene>
<organism evidence="3 4">
    <name type="scientific">Microbacterium paraoxydans</name>
    <dbReference type="NCBI Taxonomy" id="199592"/>
    <lineage>
        <taxon>Bacteria</taxon>
        <taxon>Bacillati</taxon>
        <taxon>Actinomycetota</taxon>
        <taxon>Actinomycetes</taxon>
        <taxon>Micrococcales</taxon>
        <taxon>Microbacteriaceae</taxon>
        <taxon>Microbacterium</taxon>
    </lineage>
</organism>
<evidence type="ECO:0000313" key="3">
    <source>
        <dbReference type="EMBL" id="SDR89926.1"/>
    </source>
</evidence>
<feature type="domain" description="GIY-YIG" evidence="2">
    <location>
        <begin position="1"/>
        <end position="78"/>
    </location>
</feature>
<dbReference type="RefSeq" id="WP_083370872.1">
    <property type="nucleotide sequence ID" value="NZ_LT629770.1"/>
</dbReference>
<accession>A0A1H1MTD2</accession>
<name>A0A1H1MTD2_9MICO</name>
<keyword evidence="3" id="KW-0378">Hydrolase</keyword>
<dbReference type="Gene3D" id="3.40.1440.10">
    <property type="entry name" value="GIY-YIG endonuclease"/>
    <property type="match status" value="1"/>
</dbReference>
<dbReference type="GO" id="GO:0004519">
    <property type="term" value="F:endonuclease activity"/>
    <property type="evidence" value="ECO:0007669"/>
    <property type="project" value="UniProtKB-KW"/>
</dbReference>
<sequence>MPWTYILECRDGSFYTGSTNGDLEARIWEHNYDDAFAAIHTRHRRPVSLVYAEHFDTVDAAFFREKQIQGWSRRKKMALIENRWEDLPSLSRSYSALRQAQRPSADGP</sequence>